<dbReference type="OrthoDB" id="445152at2759"/>
<feature type="region of interest" description="Disordered" evidence="4">
    <location>
        <begin position="4042"/>
        <end position="4062"/>
    </location>
</feature>
<dbReference type="Pfam" id="PF25036">
    <property type="entry name" value="VPS13_VAB"/>
    <property type="match status" value="1"/>
</dbReference>
<feature type="domain" description="Vacuolar protein sorting-associated protein 13 VPS13 adaptor binding" evidence="6">
    <location>
        <begin position="2611"/>
        <end position="2696"/>
    </location>
</feature>
<evidence type="ECO:0000313" key="8">
    <source>
        <dbReference type="RefSeq" id="XP_013400927.1"/>
    </source>
</evidence>
<feature type="compositionally biased region" description="Polar residues" evidence="4">
    <location>
        <begin position="2087"/>
        <end position="2099"/>
    </location>
</feature>
<feature type="compositionally biased region" description="Basic and acidic residues" evidence="4">
    <location>
        <begin position="1015"/>
        <end position="1032"/>
    </location>
</feature>
<evidence type="ECO:0000313" key="7">
    <source>
        <dbReference type="Proteomes" id="UP000085678"/>
    </source>
</evidence>
<gene>
    <name evidence="8" type="primary">LOC106166817</name>
</gene>
<feature type="region of interest" description="Disordered" evidence="4">
    <location>
        <begin position="289"/>
        <end position="332"/>
    </location>
</feature>
<evidence type="ECO:0000256" key="2">
    <source>
        <dbReference type="ARBA" id="ARBA00022448"/>
    </source>
</evidence>
<name>A0A1S3IRU4_LINAN</name>
<feature type="region of interest" description="Disordered" evidence="4">
    <location>
        <begin position="527"/>
        <end position="550"/>
    </location>
</feature>
<dbReference type="InParanoid" id="A0A1S3IRU4"/>
<feature type="compositionally biased region" description="Low complexity" evidence="4">
    <location>
        <begin position="998"/>
        <end position="1014"/>
    </location>
</feature>
<sequence>MFKLESYITPWLLGYLDKYVKLKPEDFQLSLWGGDIVLNKLELRTNKLERMIHLPVTFVSGQIHELRIHVPWTRLGSEPVVVTINTMECILKIKDSTPEEASSMKSSASSKQLAQKKAKIKAKQLQEAEALPPGYLQSILNRIINNVNIVINNLILKFVEDDIVLSVNVKSAEVYSVDGDWLRAFVDLAQPDLVLRRVINFHDLTACLDKRNASGKIETYQDPLVYRCSVMCRIHMTYDSLHAKIPITTMLHIMCEKLDFSLTDTQLPMFLRLIELVLSLYYGTLELPSGPSGSAEENRENSETESQADMSGVQNETSQETPPEGSAEESWSSWAWSWVAPATATEEEAKEEEEELNLKKKKDLLVLSLGGYIKKASLVFKLTDTVTESPYYGPQKVVFTPLMCLETESISVELLVKGLIFFDMQFGITAARIISLGECVCGRVDTENGQDPCFLETGNSSLDGKLVNFISNSLFDTHSPENRGEKSEFLFDREKHKKKFTEGYATQRFGAFWMDYLYTMEERDSHRRTSHHSSRASSASSSSTHLTQHTDDNYKELSSMKFLFGTGQLVVNSSMVHRIRKFLHCAYDHEYEPYSKPKPEVVDENRPHPTEHQVALMEEFIATQSYHVTLQNTTILYMAADHNDCDIAKKRVTTPRKARKSSTKQKSAPKLCILPVLKFQAQRFDYQINRPMYARRVVKLVSAMAASNHLLDHCHSHTTVKVFGAQMGLSCWDPHQQVAQTTFNLVQPWSGAYYRKTLLLNPYWKDLHQVRWQSTWELPSITLNGTKAQLLLALHHLASWKVDKPEPRKLLQTSLMDDVFSRHGSLPVLEICVNGVEWKRCSTSSDRAASGILGSIYAAVLTREKEKKEEISPVLSGPVETSGLYIPSFFTTEEAQEGVQAEMRHTEGGLGSSVDCITFTWQTPKDVATPLAPSVFLANVQGIVCTVDPVLHDWIIYEPHNKQEEEEPKVVIDSMLAHATVPLKETGSGKSSSTVTIPSGTPSRSQTTTTNTKPVDVDKEQKGGEEEGEEKREKGLKAWLSRMYHDVKIMEVQVDISSSCVFFPSRHLVFMDPTANLHTDLRSLYQGAVGVPDTLVVSLPSVHLCSMGHKAIEAVQEIPIKFLQQSIAGEKLPWNIQVSNFSIYSIHPGKVSLPLVKPSGLSTTIAVTSKYNPPSSEHLSSLSLCVHADMGAVHAGCSQKQVQLLAQLTGQLLSMSDSVLSSVTSVNNTLGSKTTPSSQPHPEIPGAVYPGGELPVGQRSDPSGSPQPKGFRSDPSSSLMDTGESLLTDTSDGLLSRDPTPVRETDQGGTLRLSLWLQWTLPKLTTKLYGVDKAGKDLCISLEVEDLTTSIDIQEVYSKVNSKVGAICMSHLTRSTGGEWTPGPFEGIILTCQDQLTKKVDVITNKLWSSSNQPIVSLYGLNELKPRDKSHVFASITFTRALSKSVQHKLRRMNSEVNMDGTQVQGQGGGQGEGRMYLNEVCLNVQPCDIVLYSPVILSAVNMILPSSQSPRGTEAGSRSKGSRSNVSVISGSALPLAYLNISNFRLFIPSCTSQADISQVTSSQMSTTHGAPSQMSSGLSQSDHQSSLATIPREQMSCPRVCSTLDHDVCIVQLETVTLKPHADNPLPRLVVDKERYHQALQSHSTHQLGGELEDRQFQMDISGMAVMTGCWKDLIAKSRSRSGSLEEKEERIQNPALEWNQLLQRDEESEVKVFPLCASCDLRIVLAPAIVETSVTKSNIVCGYSAEVNVTSDMDFYLSTNQVGLFYDIFTTNITSGTVKQQRQKDRGHHATREAKSKAKSSEISETQSTISDGTTQRAEATSSQRFSSQEKGVNPLKGVTPFDILLTAGRISFTCYSHRVAKVHCRKDSTLENLLSQIKASGHSATRKRSDLEEPLDKMEEDKSAESFFSFERSESVYYTPQNSMSEAIHEENLDQDNGGQAGQLDEGVIDTVPYFYAYFSQPHSVASCHPDRQKLEMSCYDVTLKGAKSGYILEDPFKMLPDLGDFTAHWVETRAGETDPKTGIPPSLYTFKAENFLTGKAGLTVSIERPLKLKLSLVLLEQVKELVQETLEQLRQREETTVAAGQSSETVQQTTGEKELTTDSDSDPAESTEKASGSVPAYVRYLGAIRNIKIGTVQLVVAMTTVPHEEHAGILMALSQFQAGIELEADEGALSVVSISAWLSNILVKTRYQTTVRPLLGPLSTSMDAQLQWIVHSGPRWLPQVCASVECGPVQICVGQEHALCMLTLAKHWSIYNKILQQTTSVHTKSGSTRERRREKTKKTRKNDQGVSSVDDLRTGAFQYVFTNDTPDVTPEAGEIVFGSDEEEDVAFMAWCYPEARLLTKVHITPVPFSTSQLSLTGKVDCVLQYWCILNKNYIDYQQFQITEGNDCQVELPGLQDKPTVAQVWRVLIYHGDREERSQSESPDPVVSPMTLAASMRVDSCILPALVPAVRFQCTASLLVMRMSNHFQHLGKATPSKLCPFYLDNCSPSDQDVLTITVDDPSFDMSIWMDETLQTTGQVTGIGQCDIVEYRNLTTQTLVDPVAASASLQYTLGTESTLECDVKIDPVYLHIGQSTVHTLGVMVQTWAQLQQTAQAEKVIVNYYMICNDTLSTIRFGQVGSDENISLQSREMHAYSWRSHKKQQVLQVCLEGKNMKWCDPFEIEKPGTVIRTIDHKGHKVTFLIKVKVISGLQRQVIISGQLVIANRLTQHLEVKVLQQQLTKETPHILGAKQTLPSLVIERSEITGVKVRLMGPKMAWSTNIEVTGEGIKENKMVKLSTSDKNGSLHVWCSVLVKSYGDVTQTVVLFTPLFVLRAHLPSQLIVNVDTPRMKSMQQLLLPGHGVEQQLQCVGGDVTHMLTFQQGDCMKPSSPPLSLSAGMTDQVTHQSMDTLDIEKECYSWDMESNTHWPYTDKDFSPNIPDSRQSEPYSHPTLTPQATTPTLTPTLGGDLSQPHPNIDLQVHLSQRWPGCNTLLLDITPWSLVVNRAGMGVAIVDSSSEKLWVIRSGEMMAPPPLEGGFRLGVTQNSTIYSSNILVLSDEAEEDRGYLPRLEGVVYKGGVTNVSIIVDDQVGKHCVTEDMFYKGGVTNVSIIVDDQVHYLTLTSDVHHHMRVLTIQETYQLVNQSQLDLMVLCAEVPFGQNKYTSLSLDHSKAVSVSRSSSGQPGLRPLSPWTRLDPDTQAKEHAKYLLFKLHCEEISSVEQESSPFKTDTHRFMWSVPLRVKVGESGSRSPESGSRSTCTFPFYSEGAWQSCACVVTCHVKKGVTYIVIQDDPAPSILLHNNTDTVLYFGQGCLTPEMKGVTVHEEQEQFQELPLAPPHGRAHYTFPEISASFPAIGQNKGKHLKLYLAVESGAQNTMLWSQGIDLESTRESFVRIPASKDVKVHVEHKGHTIQVFVNTVSRAEVSAKEIRSRITRQTTTVIMETGKEEKRASSESFHLVPVDVTEEGKTNAGEVATNEDRDSPGLHIETAVMCKLVCCILSDDVTNPRKSTEVLRITVDDIFIAYYPIGVTQVPPSGERTFAVCVGNLQVDNQMYNTGNYDFPVVLQKQASFKGCHLGVEFEQLLTVEKLTYMKPNCLVMVDLTLYQQDDSLMVEKVNVAMKPMSLYVEDTFVYDMLKKIDTFIPVPLSKKTLPTKHLIPRSVLAEAMCISQPVRLQLLSIQPMSLQLSVHASLKLFLSSDNTPLNFGHFEVDNIHTTSSTLIRTLAMHYATGALFRAGWVVGSLELLGNPTGLVRSIGTGVADLFRMPYAGLSRGPGAFVGGVTQGMGSLLANVTAGTLSSITSFASSVSRNMDRLSLDTDHSERQEHSRRHHPVGVSSGLKQGFTGFGLSLLGAIAGIADQPIQSLTTITQTPTSPAQKATGIVSGVGKGLMGIVTKPIGGAAEFVSQTGQGLLQGTGLSRLPEPRYSPTVRLAEDWPNAYLKFVSKLLNTLPSVELVMELPATQHISSIDGAPITLLLTSEILFIMSVEEDVQQQAFAVSEISVRQSSRNPWMLYLNVQDLDGGNVEEEATHTTQDRIAEFIHGYPSQTQHRDSVSVSDNQSEVSNPSPKKLIQHRFQADPKLAELFVGLFQLAKDKLLGKGFQL</sequence>
<feature type="domain" description="Chorein N-terminal" evidence="5">
    <location>
        <begin position="4"/>
        <end position="253"/>
    </location>
</feature>
<dbReference type="STRING" id="7574.A0A1S3IRU4"/>
<feature type="region of interest" description="Disordered" evidence="4">
    <location>
        <begin position="1228"/>
        <end position="1307"/>
    </location>
</feature>
<feature type="compositionally biased region" description="Polar residues" evidence="4">
    <location>
        <begin position="304"/>
        <end position="321"/>
    </location>
</feature>
<feature type="compositionally biased region" description="Low complexity" evidence="4">
    <location>
        <begin position="2939"/>
        <end position="2954"/>
    </location>
</feature>
<proteinExistence type="inferred from homology"/>
<protein>
    <submittedName>
        <fullName evidence="8">Vacuolar protein sorting-associated protein 13B</fullName>
    </submittedName>
</protein>
<feature type="region of interest" description="Disordered" evidence="4">
    <location>
        <begin position="3810"/>
        <end position="3829"/>
    </location>
</feature>
<feature type="compositionally biased region" description="Basic and acidic residues" evidence="4">
    <location>
        <begin position="1785"/>
        <end position="1805"/>
    </location>
</feature>
<feature type="compositionally biased region" description="Polar residues" evidence="4">
    <location>
        <begin position="1228"/>
        <end position="1240"/>
    </location>
</feature>
<dbReference type="Proteomes" id="UP000085678">
    <property type="component" value="Unplaced"/>
</dbReference>
<dbReference type="InterPro" id="IPR009543">
    <property type="entry name" value="VPS13_VAB"/>
</dbReference>
<feature type="region of interest" description="Disordered" evidence="4">
    <location>
        <begin position="2271"/>
        <end position="2296"/>
    </location>
</feature>
<feature type="region of interest" description="Disordered" evidence="4">
    <location>
        <begin position="1780"/>
        <end position="1835"/>
    </location>
</feature>
<dbReference type="FunCoup" id="A0A1S3IRU4">
    <property type="interactions" value="1192"/>
</dbReference>
<dbReference type="RefSeq" id="XP_013400927.1">
    <property type="nucleotide sequence ID" value="XM_013545473.1"/>
</dbReference>
<feature type="region of interest" description="Disordered" evidence="4">
    <location>
        <begin position="2920"/>
        <end position="2956"/>
    </location>
</feature>
<dbReference type="KEGG" id="lak:106166817"/>
<feature type="compositionally biased region" description="Polar residues" evidence="4">
    <location>
        <begin position="1815"/>
        <end position="1834"/>
    </location>
</feature>
<dbReference type="InterPro" id="IPR039782">
    <property type="entry name" value="VPS13B"/>
</dbReference>
<reference evidence="8" key="1">
    <citation type="submission" date="2025-08" db="UniProtKB">
        <authorList>
            <consortium name="RefSeq"/>
        </authorList>
    </citation>
    <scope>IDENTIFICATION</scope>
    <source>
        <tissue evidence="8">Gonads</tissue>
    </source>
</reference>
<keyword evidence="7" id="KW-1185">Reference proteome</keyword>
<feature type="compositionally biased region" description="Low complexity" evidence="4">
    <location>
        <begin position="1285"/>
        <end position="1296"/>
    </location>
</feature>
<dbReference type="GeneID" id="106166817"/>
<feature type="region of interest" description="Disordered" evidence="4">
    <location>
        <begin position="982"/>
        <end position="1032"/>
    </location>
</feature>
<evidence type="ECO:0000256" key="3">
    <source>
        <dbReference type="ARBA" id="ARBA00023055"/>
    </source>
</evidence>
<feature type="region of interest" description="Disordered" evidence="4">
    <location>
        <begin position="1563"/>
        <end position="1591"/>
    </location>
</feature>
<evidence type="ECO:0000256" key="4">
    <source>
        <dbReference type="SAM" id="MobiDB-lite"/>
    </source>
</evidence>
<dbReference type="InterPro" id="IPR026854">
    <property type="entry name" value="VPS13_N"/>
</dbReference>
<dbReference type="PANTHER" id="PTHR12517:SF0">
    <property type="entry name" value="INTERMEMBRANE LIPID TRANSFER PROTEIN VPS13B"/>
    <property type="match status" value="1"/>
</dbReference>
<feature type="compositionally biased region" description="Low complexity" evidence="4">
    <location>
        <begin position="535"/>
        <end position="545"/>
    </location>
</feature>
<evidence type="ECO:0000259" key="6">
    <source>
        <dbReference type="Pfam" id="PF25036"/>
    </source>
</evidence>
<dbReference type="PANTHER" id="PTHR12517">
    <property type="entry name" value="VACUOLAR PROTEIN SORTING-ASSOCIATED PROTEIN 13B"/>
    <property type="match status" value="1"/>
</dbReference>
<dbReference type="GO" id="GO:0006869">
    <property type="term" value="P:lipid transport"/>
    <property type="evidence" value="ECO:0007669"/>
    <property type="project" value="UniProtKB-KW"/>
</dbReference>
<feature type="compositionally biased region" description="Polar residues" evidence="4">
    <location>
        <begin position="988"/>
        <end position="997"/>
    </location>
</feature>
<keyword evidence="3" id="KW-0445">Lipid transport</keyword>
<feature type="compositionally biased region" description="Low complexity" evidence="4">
    <location>
        <begin position="1577"/>
        <end position="1589"/>
    </location>
</feature>
<organism evidence="7 8">
    <name type="scientific">Lingula anatina</name>
    <name type="common">Brachiopod</name>
    <name type="synonym">Lingula unguis</name>
    <dbReference type="NCBI Taxonomy" id="7574"/>
    <lineage>
        <taxon>Eukaryota</taxon>
        <taxon>Metazoa</taxon>
        <taxon>Spiralia</taxon>
        <taxon>Lophotrochozoa</taxon>
        <taxon>Brachiopoda</taxon>
        <taxon>Linguliformea</taxon>
        <taxon>Lingulata</taxon>
        <taxon>Lingulida</taxon>
        <taxon>Linguloidea</taxon>
        <taxon>Lingulidae</taxon>
        <taxon>Lingula</taxon>
    </lineage>
</organism>
<comment type="similarity">
    <text evidence="1">Belongs to the VPS13 family.</text>
</comment>
<dbReference type="Pfam" id="PF12624">
    <property type="entry name" value="VPS13_N"/>
    <property type="match status" value="1"/>
</dbReference>
<feature type="compositionally biased region" description="Polar residues" evidence="4">
    <location>
        <begin position="1563"/>
        <end position="1576"/>
    </location>
</feature>
<evidence type="ECO:0000256" key="1">
    <source>
        <dbReference type="ARBA" id="ARBA00006545"/>
    </source>
</evidence>
<feature type="region of interest" description="Disordered" evidence="4">
    <location>
        <begin position="2082"/>
        <end position="2119"/>
    </location>
</feature>
<accession>A0A1S3IRU4</accession>
<evidence type="ECO:0000259" key="5">
    <source>
        <dbReference type="Pfam" id="PF12624"/>
    </source>
</evidence>
<feature type="compositionally biased region" description="Polar residues" evidence="4">
    <location>
        <begin position="4048"/>
        <end position="4061"/>
    </location>
</feature>
<keyword evidence="2" id="KW-0813">Transport</keyword>